<keyword evidence="13" id="KW-1185">Reference proteome</keyword>
<evidence type="ECO:0000256" key="5">
    <source>
        <dbReference type="ARBA" id="ARBA00022679"/>
    </source>
</evidence>
<dbReference type="PANTHER" id="PTHR12271:SF40">
    <property type="entry name" value="POLY(A) RNA POLYMERASE GLD2"/>
    <property type="match status" value="1"/>
</dbReference>
<sequence>MSLSQFCSDAMVLTLLTRTFSAPVNPMTTFKFRIATSQWRNTVDFVQGVRCYYPSSSELTQSSQQLQKNKFNNLPHKQKDRRYEKQTHLRISADNEPLIRKVFNTSQTRISDGLESLVSWQAGVNISNLALFSGSVQGSSMRVLQEPFPESVGNFSRPQVSLRRHNLFSGLLTRRKVSPNGTAASTPRKHVPWAPEMTLRLHPKYRGSDPISEMMCWIWDKKRQSKLRYDHKVALRDQLALYVFEEYNLTIIGSSASGYGFEDSDIDICLQFKNNFLPIDYNRVKVLRVLKQRLDGEPGVKKVSMIPAIVPILQFQYQCDKSRPKMRVELNMENTVGIINTQLLYSYSRMDCRVAPFILSVKRWASNMQIKSAQFGTLSSYSLTLLMLYFLQMQGIVPVLHNEVPEFFEGRGFANNAALLLPVWESKNELTLGELFKQMLEFYSDFDFENSCVSVRNGAVISKDDAIEKDPDIIQTSRSRNTTTSSRDWWKFILVQEPFNFTNTARSVYEKRKFQEIKSVFQRSLQVIDRPGGPKVLLF</sequence>
<evidence type="ECO:0000259" key="10">
    <source>
        <dbReference type="Pfam" id="PF03828"/>
    </source>
</evidence>
<keyword evidence="4" id="KW-0963">Cytoplasm</keyword>
<keyword evidence="6" id="KW-0479">Metal-binding</keyword>
<comment type="cofactor">
    <cofactor evidence="1">
        <name>Mn(2+)</name>
        <dbReference type="ChEBI" id="CHEBI:29035"/>
    </cofactor>
</comment>
<feature type="domain" description="PAP-associated" evidence="10">
    <location>
        <begin position="431"/>
        <end position="503"/>
    </location>
</feature>
<dbReference type="GO" id="GO:0005737">
    <property type="term" value="C:cytoplasm"/>
    <property type="evidence" value="ECO:0007669"/>
    <property type="project" value="UniProtKB-SubCell"/>
</dbReference>
<dbReference type="PANTHER" id="PTHR12271">
    <property type="entry name" value="POLY A POLYMERASE CID PAP -RELATED"/>
    <property type="match status" value="1"/>
</dbReference>
<keyword evidence="9" id="KW-0732">Signal</keyword>
<feature type="domain" description="Poly(A) RNA polymerase mitochondrial-like central palm" evidence="11">
    <location>
        <begin position="212"/>
        <end position="349"/>
    </location>
</feature>
<dbReference type="InterPro" id="IPR002058">
    <property type="entry name" value="PAP_assoc"/>
</dbReference>
<dbReference type="Pfam" id="PF03828">
    <property type="entry name" value="PAP_assoc"/>
    <property type="match status" value="1"/>
</dbReference>
<evidence type="ECO:0008006" key="14">
    <source>
        <dbReference type="Google" id="ProtNLM"/>
    </source>
</evidence>
<organism evidence="12 13">
    <name type="scientific">Varroa destructor</name>
    <name type="common">Honeybee mite</name>
    <dbReference type="NCBI Taxonomy" id="109461"/>
    <lineage>
        <taxon>Eukaryota</taxon>
        <taxon>Metazoa</taxon>
        <taxon>Ecdysozoa</taxon>
        <taxon>Arthropoda</taxon>
        <taxon>Chelicerata</taxon>
        <taxon>Arachnida</taxon>
        <taxon>Acari</taxon>
        <taxon>Parasitiformes</taxon>
        <taxon>Mesostigmata</taxon>
        <taxon>Gamasina</taxon>
        <taxon>Dermanyssoidea</taxon>
        <taxon>Varroidae</taxon>
        <taxon>Varroa</taxon>
    </lineage>
</organism>
<protein>
    <recommendedName>
        <fullName evidence="14">PAP-associated domain-containing protein</fullName>
    </recommendedName>
</protein>
<reference evidence="12" key="1">
    <citation type="submission" date="2021-01" db="UniProtKB">
        <authorList>
            <consortium name="EnsemblMetazoa"/>
        </authorList>
    </citation>
    <scope>IDENTIFICATION</scope>
</reference>
<dbReference type="GeneID" id="111253499"/>
<dbReference type="CDD" id="cd05402">
    <property type="entry name" value="NT_PAP_TUTase"/>
    <property type="match status" value="1"/>
</dbReference>
<evidence type="ECO:0000313" key="13">
    <source>
        <dbReference type="Proteomes" id="UP000594260"/>
    </source>
</evidence>
<evidence type="ECO:0000256" key="6">
    <source>
        <dbReference type="ARBA" id="ARBA00022723"/>
    </source>
</evidence>
<evidence type="ECO:0000259" key="11">
    <source>
        <dbReference type="Pfam" id="PF22600"/>
    </source>
</evidence>
<dbReference type="AlphaFoldDB" id="A0A7M7KLF4"/>
<dbReference type="GO" id="GO:0046872">
    <property type="term" value="F:metal ion binding"/>
    <property type="evidence" value="ECO:0007669"/>
    <property type="project" value="UniProtKB-KW"/>
</dbReference>
<dbReference type="EnsemblMetazoa" id="XM_022812971">
    <property type="protein sequence ID" value="XP_022668706"/>
    <property type="gene ID" value="LOC111253499"/>
</dbReference>
<dbReference type="Gene3D" id="1.10.1410.10">
    <property type="match status" value="1"/>
</dbReference>
<dbReference type="InterPro" id="IPR054708">
    <property type="entry name" value="MTPAP-like_central"/>
</dbReference>
<dbReference type="SUPFAM" id="SSF81631">
    <property type="entry name" value="PAP/OAS1 substrate-binding domain"/>
    <property type="match status" value="1"/>
</dbReference>
<dbReference type="GO" id="GO:0031123">
    <property type="term" value="P:RNA 3'-end processing"/>
    <property type="evidence" value="ECO:0007669"/>
    <property type="project" value="TreeGrafter"/>
</dbReference>
<dbReference type="InterPro" id="IPR043519">
    <property type="entry name" value="NT_sf"/>
</dbReference>
<evidence type="ECO:0000256" key="4">
    <source>
        <dbReference type="ARBA" id="ARBA00022490"/>
    </source>
</evidence>
<evidence type="ECO:0000256" key="9">
    <source>
        <dbReference type="SAM" id="SignalP"/>
    </source>
</evidence>
<evidence type="ECO:0000256" key="2">
    <source>
        <dbReference type="ARBA" id="ARBA00001946"/>
    </source>
</evidence>
<comment type="cofactor">
    <cofactor evidence="2">
        <name>Mg(2+)</name>
        <dbReference type="ChEBI" id="CHEBI:18420"/>
    </cofactor>
</comment>
<evidence type="ECO:0000313" key="12">
    <source>
        <dbReference type="EnsemblMetazoa" id="XP_022668706"/>
    </source>
</evidence>
<feature type="chain" id="PRO_5029902450" description="PAP-associated domain-containing protein" evidence="9">
    <location>
        <begin position="22"/>
        <end position="539"/>
    </location>
</feature>
<evidence type="ECO:0000256" key="7">
    <source>
        <dbReference type="ARBA" id="ARBA00022842"/>
    </source>
</evidence>
<keyword evidence="7" id="KW-0460">Magnesium</keyword>
<dbReference type="Gene3D" id="3.30.460.10">
    <property type="entry name" value="Beta Polymerase, domain 2"/>
    <property type="match status" value="1"/>
</dbReference>
<dbReference type="Pfam" id="PF22600">
    <property type="entry name" value="MTPAP-like_central"/>
    <property type="match status" value="1"/>
</dbReference>
<accession>A0A7M7KLF4</accession>
<dbReference type="RefSeq" id="XP_022668706.1">
    <property type="nucleotide sequence ID" value="XM_022812971.1"/>
</dbReference>
<evidence type="ECO:0000256" key="8">
    <source>
        <dbReference type="ARBA" id="ARBA00038491"/>
    </source>
</evidence>
<comment type="subcellular location">
    <subcellularLocation>
        <location evidence="3">Cytoplasm</location>
    </subcellularLocation>
</comment>
<proteinExistence type="inferred from homology"/>
<dbReference type="GO" id="GO:1990817">
    <property type="term" value="F:poly(A) RNA polymerase activity"/>
    <property type="evidence" value="ECO:0007669"/>
    <property type="project" value="TreeGrafter"/>
</dbReference>
<evidence type="ECO:0000256" key="3">
    <source>
        <dbReference type="ARBA" id="ARBA00004496"/>
    </source>
</evidence>
<comment type="similarity">
    <text evidence="8">Belongs to the DNA polymerase type-B-like family. GLD2 subfamily.</text>
</comment>
<name>A0A7M7KLF4_VARDE</name>
<dbReference type="SUPFAM" id="SSF81301">
    <property type="entry name" value="Nucleotidyltransferase"/>
    <property type="match status" value="1"/>
</dbReference>
<feature type="signal peptide" evidence="9">
    <location>
        <begin position="1"/>
        <end position="21"/>
    </location>
</feature>
<keyword evidence="5" id="KW-0808">Transferase</keyword>
<evidence type="ECO:0000256" key="1">
    <source>
        <dbReference type="ARBA" id="ARBA00001936"/>
    </source>
</evidence>
<dbReference type="Proteomes" id="UP000594260">
    <property type="component" value="Unplaced"/>
</dbReference>